<evidence type="ECO:0000256" key="3">
    <source>
        <dbReference type="ARBA" id="ARBA00022618"/>
    </source>
</evidence>
<dbReference type="InterPro" id="IPR003524">
    <property type="entry name" value="PNAcMuramoyl-5peptid_Trfase"/>
</dbReference>
<dbReference type="PROSITE" id="PS01348">
    <property type="entry name" value="MRAY_2"/>
    <property type="match status" value="1"/>
</dbReference>
<protein>
    <recommendedName>
        <fullName evidence="12">Phospho-N-acetylmuramoyl-pentapeptide-transferase</fullName>
        <ecNumber evidence="12">2.7.8.13</ecNumber>
    </recommendedName>
</protein>
<keyword evidence="3" id="KW-0132">Cell division</keyword>
<proteinExistence type="inferred from homology"/>
<dbReference type="NCBIfam" id="TIGR00445">
    <property type="entry name" value="mraY"/>
    <property type="match status" value="1"/>
</dbReference>
<comment type="similarity">
    <text evidence="2">Belongs to the glycosyltransferase 4 family. MraY subfamily.</text>
</comment>
<dbReference type="AlphaFoldDB" id="S9SJQ3"/>
<evidence type="ECO:0000256" key="14">
    <source>
        <dbReference type="SAM" id="MobiDB-lite"/>
    </source>
</evidence>
<keyword evidence="13" id="KW-0460">Magnesium</keyword>
<evidence type="ECO:0000256" key="2">
    <source>
        <dbReference type="ARBA" id="ARBA00005583"/>
    </source>
</evidence>
<gene>
    <name evidence="16" type="ORF">ruthe_01375</name>
</gene>
<reference evidence="16 17" key="1">
    <citation type="journal article" date="2013" name="Stand. Genomic Sci.">
        <title>Genome sequence of the reddish-pigmented Rubellimicrobium thermophilum type strain (DSM 16684(T)), a member of the Roseobacter clade.</title>
        <authorList>
            <person name="Fiebig A."/>
            <person name="Riedel T."/>
            <person name="Gronow S."/>
            <person name="Petersen J."/>
            <person name="Klenk H.P."/>
            <person name="Goker M."/>
        </authorList>
    </citation>
    <scope>NUCLEOTIDE SEQUENCE [LARGE SCALE GENOMIC DNA]</scope>
    <source>
        <strain evidence="16 17">DSM 16684</strain>
    </source>
</reference>
<feature type="transmembrane region" description="Helical" evidence="15">
    <location>
        <begin position="97"/>
        <end position="114"/>
    </location>
</feature>
<evidence type="ECO:0000256" key="11">
    <source>
        <dbReference type="ARBA" id="ARBA00023316"/>
    </source>
</evidence>
<dbReference type="STRING" id="1123069.ruthe_01375"/>
<evidence type="ECO:0000256" key="1">
    <source>
        <dbReference type="ARBA" id="ARBA00004141"/>
    </source>
</evidence>
<evidence type="ECO:0000313" key="16">
    <source>
        <dbReference type="EMBL" id="EPX86559.1"/>
    </source>
</evidence>
<dbReference type="PATRIC" id="fig|1123069.3.peg.1348"/>
<evidence type="ECO:0000256" key="9">
    <source>
        <dbReference type="ARBA" id="ARBA00023136"/>
    </source>
</evidence>
<dbReference type="Proteomes" id="UP000015346">
    <property type="component" value="Unassembled WGS sequence"/>
</dbReference>
<dbReference type="HOGENOM" id="CLU_690557_0_0_5"/>
<keyword evidence="6" id="KW-0133">Cell shape</keyword>
<dbReference type="GO" id="GO:0009252">
    <property type="term" value="P:peptidoglycan biosynthetic process"/>
    <property type="evidence" value="ECO:0007669"/>
    <property type="project" value="UniProtKB-UniRule"/>
</dbReference>
<feature type="binding site" evidence="13">
    <location>
        <position position="192"/>
    </location>
    <ligand>
        <name>Mg(2+)</name>
        <dbReference type="ChEBI" id="CHEBI:18420"/>
    </ligand>
</feature>
<sequence>MLYWLTLLSDDGGFFNLLRYITFRAGGAFLTALVFGFAFGPTLIGWLRVKQGKGQPIRADGPQSHFSKAGTPTMGGLLIITALVVSTLLWARWDNPHVWMILFVTVSFALLGFADDYAKVTKQTSDGLSGRMRLAIGFLVAAVAGAWAAWVHPDALSNRLALPFVKELTINLGLFFVPFAMLVIVGAANAVNLTDGLDGLAIMPVMIAAATFGAIAYAVGRTDFTEYLGVHFVPGAGEIAIFCAALIGGGRGLPVVQRPACCRLHGRYRFACARRCAGSDRGGHQARDRARHRRRSVRGRGALGHHPGPGLSAHRPARLPDGPHPPPFREEGLGRAADRHPLLDHLADPGDDRAGHAEGALMRIAPGRSPRPAEAKARPVPPHPVPPHARMTSDRDLAP</sequence>
<name>S9SJQ3_9RHOB</name>
<feature type="transmembrane region" description="Helical" evidence="15">
    <location>
        <begin position="172"/>
        <end position="193"/>
    </location>
</feature>
<keyword evidence="17" id="KW-1185">Reference proteome</keyword>
<comment type="subcellular location">
    <subcellularLocation>
        <location evidence="1">Membrane</location>
        <topology evidence="1">Multi-pass membrane protein</topology>
    </subcellularLocation>
</comment>
<dbReference type="GO" id="GO:0051301">
    <property type="term" value="P:cell division"/>
    <property type="evidence" value="ECO:0007669"/>
    <property type="project" value="UniProtKB-KW"/>
</dbReference>
<organism evidence="16 17">
    <name type="scientific">Rubellimicrobium thermophilum DSM 16684</name>
    <dbReference type="NCBI Taxonomy" id="1123069"/>
    <lineage>
        <taxon>Bacteria</taxon>
        <taxon>Pseudomonadati</taxon>
        <taxon>Pseudomonadota</taxon>
        <taxon>Alphaproteobacteria</taxon>
        <taxon>Rhodobacterales</taxon>
        <taxon>Roseobacteraceae</taxon>
        <taxon>Rubellimicrobium</taxon>
    </lineage>
</organism>
<keyword evidence="5 15" id="KW-0812">Transmembrane</keyword>
<feature type="transmembrane region" description="Helical" evidence="15">
    <location>
        <begin position="69"/>
        <end position="91"/>
    </location>
</feature>
<evidence type="ECO:0000256" key="13">
    <source>
        <dbReference type="PIRSR" id="PIRSR600715-1"/>
    </source>
</evidence>
<dbReference type="GO" id="GO:0046872">
    <property type="term" value="F:metal ion binding"/>
    <property type="evidence" value="ECO:0007669"/>
    <property type="project" value="UniProtKB-KW"/>
</dbReference>
<feature type="transmembrane region" description="Helical" evidence="15">
    <location>
        <begin position="231"/>
        <end position="249"/>
    </location>
</feature>
<feature type="compositionally biased region" description="Basic and acidic residues" evidence="14">
    <location>
        <begin position="327"/>
        <end position="356"/>
    </location>
</feature>
<evidence type="ECO:0000256" key="6">
    <source>
        <dbReference type="ARBA" id="ARBA00022960"/>
    </source>
</evidence>
<keyword evidence="10" id="KW-0131">Cell cycle</keyword>
<dbReference type="EMBL" id="AOLV01000010">
    <property type="protein sequence ID" value="EPX86559.1"/>
    <property type="molecule type" value="Genomic_DNA"/>
</dbReference>
<dbReference type="PANTHER" id="PTHR22926">
    <property type="entry name" value="PHOSPHO-N-ACETYLMURAMOYL-PENTAPEPTIDE-TRANSFERASE"/>
    <property type="match status" value="1"/>
</dbReference>
<dbReference type="GO" id="GO:0005886">
    <property type="term" value="C:plasma membrane"/>
    <property type="evidence" value="ECO:0007669"/>
    <property type="project" value="TreeGrafter"/>
</dbReference>
<evidence type="ECO:0000313" key="17">
    <source>
        <dbReference type="Proteomes" id="UP000015346"/>
    </source>
</evidence>
<feature type="transmembrane region" description="Helical" evidence="15">
    <location>
        <begin position="134"/>
        <end position="152"/>
    </location>
</feature>
<keyword evidence="9 15" id="KW-0472">Membrane</keyword>
<evidence type="ECO:0000256" key="15">
    <source>
        <dbReference type="SAM" id="Phobius"/>
    </source>
</evidence>
<dbReference type="EC" id="2.7.8.13" evidence="12"/>
<dbReference type="Pfam" id="PF10555">
    <property type="entry name" value="MraY_sig1"/>
    <property type="match status" value="1"/>
</dbReference>
<dbReference type="GO" id="GO:0071555">
    <property type="term" value="P:cell wall organization"/>
    <property type="evidence" value="ECO:0007669"/>
    <property type="project" value="UniProtKB-KW"/>
</dbReference>
<accession>S9SJQ3</accession>
<feature type="transmembrane region" description="Helical" evidence="15">
    <location>
        <begin position="200"/>
        <end position="219"/>
    </location>
</feature>
<dbReference type="InterPro" id="IPR000715">
    <property type="entry name" value="Glycosyl_transferase_4"/>
</dbReference>
<dbReference type="PANTHER" id="PTHR22926:SF5">
    <property type="entry name" value="PHOSPHO-N-ACETYLMURAMOYL-PENTAPEPTIDE-TRANSFERASE HOMOLOG"/>
    <property type="match status" value="1"/>
</dbReference>
<dbReference type="GO" id="GO:0008963">
    <property type="term" value="F:phospho-N-acetylmuramoyl-pentapeptide-transferase activity"/>
    <property type="evidence" value="ECO:0007669"/>
    <property type="project" value="UniProtKB-UniRule"/>
</dbReference>
<dbReference type="InterPro" id="IPR018480">
    <property type="entry name" value="PNAcMuramoyl-5peptid_Trfase_CS"/>
</dbReference>
<dbReference type="PROSITE" id="PS01347">
    <property type="entry name" value="MRAY_1"/>
    <property type="match status" value="1"/>
</dbReference>
<evidence type="ECO:0000256" key="8">
    <source>
        <dbReference type="ARBA" id="ARBA00022989"/>
    </source>
</evidence>
<dbReference type="GO" id="GO:0008360">
    <property type="term" value="P:regulation of cell shape"/>
    <property type="evidence" value="ECO:0007669"/>
    <property type="project" value="UniProtKB-KW"/>
</dbReference>
<feature type="region of interest" description="Disordered" evidence="14">
    <location>
        <begin position="278"/>
        <end position="399"/>
    </location>
</feature>
<feature type="compositionally biased region" description="Basic residues" evidence="14">
    <location>
        <begin position="289"/>
        <end position="298"/>
    </location>
</feature>
<evidence type="ECO:0000256" key="12">
    <source>
        <dbReference type="NCBIfam" id="TIGR00445"/>
    </source>
</evidence>
<keyword evidence="13" id="KW-0479">Metal-binding</keyword>
<evidence type="ECO:0000256" key="7">
    <source>
        <dbReference type="ARBA" id="ARBA00022984"/>
    </source>
</evidence>
<comment type="caution">
    <text evidence="16">The sequence shown here is derived from an EMBL/GenBank/DDBJ whole genome shotgun (WGS) entry which is preliminary data.</text>
</comment>
<feature type="transmembrane region" description="Helical" evidence="15">
    <location>
        <begin position="20"/>
        <end position="49"/>
    </location>
</feature>
<feature type="compositionally biased region" description="Basic and acidic residues" evidence="14">
    <location>
        <begin position="278"/>
        <end position="288"/>
    </location>
</feature>
<comment type="cofactor">
    <cofactor evidence="13">
        <name>Mg(2+)</name>
        <dbReference type="ChEBI" id="CHEBI:18420"/>
    </cofactor>
</comment>
<keyword evidence="7" id="KW-0573">Peptidoglycan synthesis</keyword>
<dbReference type="CDD" id="cd06852">
    <property type="entry name" value="GT_MraY"/>
    <property type="match status" value="1"/>
</dbReference>
<evidence type="ECO:0000256" key="5">
    <source>
        <dbReference type="ARBA" id="ARBA00022692"/>
    </source>
</evidence>
<evidence type="ECO:0000256" key="10">
    <source>
        <dbReference type="ARBA" id="ARBA00023306"/>
    </source>
</evidence>
<keyword evidence="4 16" id="KW-0808">Transferase</keyword>
<keyword evidence="8 15" id="KW-1133">Transmembrane helix</keyword>
<keyword evidence="11" id="KW-0961">Cell wall biogenesis/degradation</keyword>
<evidence type="ECO:0000256" key="4">
    <source>
        <dbReference type="ARBA" id="ARBA00022679"/>
    </source>
</evidence>
<dbReference type="Pfam" id="PF00953">
    <property type="entry name" value="Glycos_transf_4"/>
    <property type="match status" value="1"/>
</dbReference>